<accession>A0A5J9SNU5</accession>
<dbReference type="EMBL" id="RWGY01000039">
    <property type="protein sequence ID" value="TVU09832.1"/>
    <property type="molecule type" value="Genomic_DNA"/>
</dbReference>
<name>A0A5J9SNU5_9POAL</name>
<dbReference type="Gramene" id="TVU09832">
    <property type="protein sequence ID" value="TVU09832"/>
    <property type="gene ID" value="EJB05_43328"/>
</dbReference>
<evidence type="ECO:0000313" key="3">
    <source>
        <dbReference type="EMBL" id="TVU09832.1"/>
    </source>
</evidence>
<sequence length="318" mass="34832">MVTWKNVPVTVTNPSGDTNKDALAAAVHASGKIENGIHTLKKETKQRHLLVVVSLLLAAVTPFVLWRSRGDQLLVVWRLAFLLCFVSSMRTYFLTRTMDVHVFLYNSFGILLAFFADTVLSPSIGALIAHFNTHFAAGLLGYALAEHRQNEGSEVSAAHVPGTAKEEEEEFKLLLLWILAGLIASVPSLAILAGLQWLVWHAGEYRIEKLVPMTLFLLSVASVLGIFFVAVMQLRGSLISPLGFVLISAYLAVVFLFHLCSSLILGDVAAMVITWVACLGLTGLFGYCLSVLATFKQIKRTRESSELQSKHRSPPVLA</sequence>
<feature type="transmembrane region" description="Helical" evidence="1">
    <location>
        <begin position="126"/>
        <end position="145"/>
    </location>
</feature>
<keyword evidence="4" id="KW-1185">Reference proteome</keyword>
<dbReference type="Proteomes" id="UP000324897">
    <property type="component" value="Chromosome 3"/>
</dbReference>
<feature type="transmembrane region" description="Helical" evidence="1">
    <location>
        <begin position="74"/>
        <end position="95"/>
    </location>
</feature>
<keyword evidence="1" id="KW-0812">Transmembrane</keyword>
<dbReference type="AlphaFoldDB" id="A0A5J9SNU5"/>
<feature type="transmembrane region" description="Helical" evidence="1">
    <location>
        <begin position="102"/>
        <end position="120"/>
    </location>
</feature>
<keyword evidence="1" id="KW-1133">Transmembrane helix</keyword>
<dbReference type="EMBL" id="RWGY01000569">
    <property type="protein sequence ID" value="TVU00589.1"/>
    <property type="molecule type" value="Genomic_DNA"/>
</dbReference>
<feature type="transmembrane region" description="Helical" evidence="1">
    <location>
        <begin position="210"/>
        <end position="232"/>
    </location>
</feature>
<feature type="transmembrane region" description="Helical" evidence="1">
    <location>
        <begin position="174"/>
        <end position="198"/>
    </location>
</feature>
<proteinExistence type="predicted"/>
<organism evidence="2 4">
    <name type="scientific">Eragrostis curvula</name>
    <name type="common">weeping love grass</name>
    <dbReference type="NCBI Taxonomy" id="38414"/>
    <lineage>
        <taxon>Eukaryota</taxon>
        <taxon>Viridiplantae</taxon>
        <taxon>Streptophyta</taxon>
        <taxon>Embryophyta</taxon>
        <taxon>Tracheophyta</taxon>
        <taxon>Spermatophyta</taxon>
        <taxon>Magnoliopsida</taxon>
        <taxon>Liliopsida</taxon>
        <taxon>Poales</taxon>
        <taxon>Poaceae</taxon>
        <taxon>PACMAD clade</taxon>
        <taxon>Chloridoideae</taxon>
        <taxon>Eragrostideae</taxon>
        <taxon>Eragrostidinae</taxon>
        <taxon>Eragrostis</taxon>
    </lineage>
</organism>
<evidence type="ECO:0000313" key="2">
    <source>
        <dbReference type="EMBL" id="TVU00589.1"/>
    </source>
</evidence>
<feature type="transmembrane region" description="Helical" evidence="1">
    <location>
        <begin position="272"/>
        <end position="295"/>
    </location>
</feature>
<keyword evidence="1" id="KW-0472">Membrane</keyword>
<feature type="transmembrane region" description="Helical" evidence="1">
    <location>
        <begin position="49"/>
        <end position="68"/>
    </location>
</feature>
<comment type="caution">
    <text evidence="2">The sequence shown here is derived from an EMBL/GenBank/DDBJ whole genome shotgun (WGS) entry which is preliminary data.</text>
</comment>
<dbReference type="Gramene" id="TVU00589">
    <property type="protein sequence ID" value="TVU00589"/>
    <property type="gene ID" value="EJB05_53978"/>
</dbReference>
<evidence type="ECO:0000256" key="1">
    <source>
        <dbReference type="SAM" id="Phobius"/>
    </source>
</evidence>
<reference evidence="2 4" key="1">
    <citation type="journal article" date="2019" name="Sci. Rep.">
        <title>A high-quality genome of Eragrostis curvula grass provides insights into Poaceae evolution and supports new strategies to enhance forage quality.</title>
        <authorList>
            <person name="Carballo J."/>
            <person name="Santos B.A.C.M."/>
            <person name="Zappacosta D."/>
            <person name="Garbus I."/>
            <person name="Selva J.P."/>
            <person name="Gallo C.A."/>
            <person name="Diaz A."/>
            <person name="Albertini E."/>
            <person name="Caccamo M."/>
            <person name="Echenique V."/>
        </authorList>
    </citation>
    <scope>NUCLEOTIDE SEQUENCE [LARGE SCALE GENOMIC DNA]</scope>
    <source>
        <strain evidence="4">cv. Victoria</strain>
        <tissue evidence="2">Leaf</tissue>
    </source>
</reference>
<gene>
    <name evidence="3" type="ORF">EJB05_43328</name>
    <name evidence="2" type="ORF">EJB05_53978</name>
</gene>
<dbReference type="OrthoDB" id="696120at2759"/>
<evidence type="ECO:0000313" key="4">
    <source>
        <dbReference type="Proteomes" id="UP000324897"/>
    </source>
</evidence>
<feature type="transmembrane region" description="Helical" evidence="1">
    <location>
        <begin position="244"/>
        <end position="266"/>
    </location>
</feature>
<protein>
    <submittedName>
        <fullName evidence="2">Uncharacterized protein</fullName>
    </submittedName>
</protein>